<reference evidence="1" key="1">
    <citation type="submission" date="2009-11" db="EMBL/GenBank/DDBJ databases">
        <authorList>
            <consortium name="The Broad Institute Genome Sequencing Platform"/>
            <person name="Ward D."/>
            <person name="Feldgarden M."/>
            <person name="Earl A."/>
            <person name="Young S.K."/>
            <person name="Zeng Q."/>
            <person name="Koehrsen M."/>
            <person name="Alvarado L."/>
            <person name="Berlin A."/>
            <person name="Bochicchio J."/>
            <person name="Borenstein D."/>
            <person name="Chapman S.B."/>
            <person name="Chen Z."/>
            <person name="Engels R."/>
            <person name="Freedman E."/>
            <person name="Gellesch M."/>
            <person name="Goldberg J."/>
            <person name="Griggs A."/>
            <person name="Gujja S."/>
            <person name="Heilman E."/>
            <person name="Heiman D."/>
            <person name="Hepburn T."/>
            <person name="Howarth C."/>
            <person name="Jen D."/>
            <person name="Larson L."/>
            <person name="Lewis B."/>
            <person name="Mehta T."/>
            <person name="Park D."/>
            <person name="Pearson M."/>
            <person name="Roberts A."/>
            <person name="Saif S."/>
            <person name="Shea T."/>
            <person name="Shenoy N."/>
            <person name="Sisk P."/>
            <person name="Stolte C."/>
            <person name="Sykes S."/>
            <person name="Thomson T."/>
            <person name="Walk T."/>
            <person name="White J."/>
            <person name="Yandava C."/>
            <person name="Izard J."/>
            <person name="Baranova O.V."/>
            <person name="Blanton J.M."/>
            <person name="Tanner A.C."/>
            <person name="Dewhirst F.E."/>
            <person name="Haas B."/>
            <person name="Nusbaum C."/>
            <person name="Birren B."/>
        </authorList>
    </citation>
    <scope>NUCLEOTIDE SEQUENCE [LARGE SCALE GENOMIC DNA]</scope>
    <source>
        <strain evidence="1">1-1 BBBD Race 1</strain>
    </source>
</reference>
<protein>
    <submittedName>
        <fullName evidence="1 2">Uncharacterized protein</fullName>
    </submittedName>
</protein>
<organism evidence="1">
    <name type="scientific">Puccinia triticina (isolate 1-1 / race 1 (BBBD))</name>
    <name type="common">Brown leaf rust fungus</name>
    <dbReference type="NCBI Taxonomy" id="630390"/>
    <lineage>
        <taxon>Eukaryota</taxon>
        <taxon>Fungi</taxon>
        <taxon>Dikarya</taxon>
        <taxon>Basidiomycota</taxon>
        <taxon>Pucciniomycotina</taxon>
        <taxon>Pucciniomycetes</taxon>
        <taxon>Pucciniales</taxon>
        <taxon>Pucciniaceae</taxon>
        <taxon>Puccinia</taxon>
    </lineage>
</organism>
<evidence type="ECO:0000313" key="3">
    <source>
        <dbReference type="Proteomes" id="UP000005240"/>
    </source>
</evidence>
<name>A0A180GJA7_PUCT1</name>
<dbReference type="EnsemblFungi" id="PTTG_05186-t43_1">
    <property type="protein sequence ID" value="PTTG_05186-t43_1-p1"/>
    <property type="gene ID" value="PTTG_05186"/>
</dbReference>
<reference evidence="2 3" key="3">
    <citation type="journal article" date="2017" name="G3 (Bethesda)">
        <title>Comparative analysis highlights variable genome content of wheat rusts and divergence of the mating loci.</title>
        <authorList>
            <person name="Cuomo C.A."/>
            <person name="Bakkeren G."/>
            <person name="Khalil H.B."/>
            <person name="Panwar V."/>
            <person name="Joly D."/>
            <person name="Linning R."/>
            <person name="Sakthikumar S."/>
            <person name="Song X."/>
            <person name="Adiconis X."/>
            <person name="Fan L."/>
            <person name="Goldberg J.M."/>
            <person name="Levin J.Z."/>
            <person name="Young S."/>
            <person name="Zeng Q."/>
            <person name="Anikster Y."/>
            <person name="Bruce M."/>
            <person name="Wang M."/>
            <person name="Yin C."/>
            <person name="McCallum B."/>
            <person name="Szabo L.J."/>
            <person name="Hulbert S."/>
            <person name="Chen X."/>
            <person name="Fellers J.P."/>
        </authorList>
    </citation>
    <scope>NUCLEOTIDE SEQUENCE</scope>
    <source>
        <strain evidence="2">isolate 1-1 / race 1 (BBBD)</strain>
        <strain evidence="3">Isolate 1-1 / race 1 (BBBD)</strain>
    </source>
</reference>
<reference evidence="1" key="2">
    <citation type="submission" date="2016-05" db="EMBL/GenBank/DDBJ databases">
        <title>Comparative analysis highlights variable genome content of wheat rusts and divergence of the mating loci.</title>
        <authorList>
            <person name="Cuomo C.A."/>
            <person name="Bakkeren G."/>
            <person name="Szabo L."/>
            <person name="Khalil H."/>
            <person name="Joly D."/>
            <person name="Goldberg J."/>
            <person name="Young S."/>
            <person name="Zeng Q."/>
            <person name="Fellers J."/>
        </authorList>
    </citation>
    <scope>NUCLEOTIDE SEQUENCE [LARGE SCALE GENOMIC DNA]</scope>
    <source>
        <strain evidence="1">1-1 BBBD Race 1</strain>
    </source>
</reference>
<reference evidence="2" key="4">
    <citation type="submission" date="2025-05" db="UniProtKB">
        <authorList>
            <consortium name="EnsemblFungi"/>
        </authorList>
    </citation>
    <scope>IDENTIFICATION</scope>
    <source>
        <strain evidence="2">isolate 1-1 / race 1 (BBBD)</strain>
    </source>
</reference>
<evidence type="ECO:0000313" key="1">
    <source>
        <dbReference type="EMBL" id="OAV92033.1"/>
    </source>
</evidence>
<gene>
    <name evidence="1" type="ORF">PTTG_05186</name>
</gene>
<dbReference type="EMBL" id="ADAS02000070">
    <property type="protein sequence ID" value="OAV92033.1"/>
    <property type="molecule type" value="Genomic_DNA"/>
</dbReference>
<dbReference type="OrthoDB" id="3359487at2759"/>
<sequence length="161" mass="18251">MHNYIGSKRGLTHFNPVLHPSFRDKYFKLAKWEPEWIAKAIRLTWDMWVTFYKPQSTDTTCQPPTSNHLRILTLSCLVTNMYLNLPQPRTSMLASLGSAAAARGGHLSTNPLDVWLAGGLILDGKKPVNLLRWWLQQKKSGNTHEGLLYMALDVLSCPGEF</sequence>
<dbReference type="Proteomes" id="UP000005240">
    <property type="component" value="Unassembled WGS sequence"/>
</dbReference>
<evidence type="ECO:0000313" key="2">
    <source>
        <dbReference type="EnsemblFungi" id="PTTG_05186-t43_1-p1"/>
    </source>
</evidence>
<accession>A0A180GJA7</accession>
<proteinExistence type="predicted"/>
<dbReference type="AlphaFoldDB" id="A0A180GJA7"/>
<keyword evidence="3" id="KW-1185">Reference proteome</keyword>